<organism evidence="1">
    <name type="scientific">Anguilla anguilla</name>
    <name type="common">European freshwater eel</name>
    <name type="synonym">Muraena anguilla</name>
    <dbReference type="NCBI Taxonomy" id="7936"/>
    <lineage>
        <taxon>Eukaryota</taxon>
        <taxon>Metazoa</taxon>
        <taxon>Chordata</taxon>
        <taxon>Craniata</taxon>
        <taxon>Vertebrata</taxon>
        <taxon>Euteleostomi</taxon>
        <taxon>Actinopterygii</taxon>
        <taxon>Neopterygii</taxon>
        <taxon>Teleostei</taxon>
        <taxon>Anguilliformes</taxon>
        <taxon>Anguillidae</taxon>
        <taxon>Anguilla</taxon>
    </lineage>
</organism>
<accession>A0A0E9U9E5</accession>
<protein>
    <submittedName>
        <fullName evidence="1">Uncharacterized protein</fullName>
    </submittedName>
</protein>
<sequence>MFMHSMIDSSCRLDYPDTGSCSPVFVHGIGEVHLEKMFGV</sequence>
<name>A0A0E9U9E5_ANGAN</name>
<dbReference type="EMBL" id="GBXM01046043">
    <property type="protein sequence ID" value="JAH62534.1"/>
    <property type="molecule type" value="Transcribed_RNA"/>
</dbReference>
<reference evidence="1" key="1">
    <citation type="submission" date="2014-11" db="EMBL/GenBank/DDBJ databases">
        <authorList>
            <person name="Amaro Gonzalez C."/>
        </authorList>
    </citation>
    <scope>NUCLEOTIDE SEQUENCE</scope>
</reference>
<evidence type="ECO:0000313" key="1">
    <source>
        <dbReference type="EMBL" id="JAH62534.1"/>
    </source>
</evidence>
<dbReference type="AlphaFoldDB" id="A0A0E9U9E5"/>
<proteinExistence type="predicted"/>
<reference evidence="1" key="2">
    <citation type="journal article" date="2015" name="Fish Shellfish Immunol.">
        <title>Early steps in the European eel (Anguilla anguilla)-Vibrio vulnificus interaction in the gills: Role of the RtxA13 toxin.</title>
        <authorList>
            <person name="Callol A."/>
            <person name="Pajuelo D."/>
            <person name="Ebbesson L."/>
            <person name="Teles M."/>
            <person name="MacKenzie S."/>
            <person name="Amaro C."/>
        </authorList>
    </citation>
    <scope>NUCLEOTIDE SEQUENCE</scope>
</reference>